<keyword evidence="3 9" id="KW-0813">Transport</keyword>
<accession>A0A067M2W4</accession>
<dbReference type="GO" id="GO:0015254">
    <property type="term" value="F:glycerol channel activity"/>
    <property type="evidence" value="ECO:0007669"/>
    <property type="project" value="TreeGrafter"/>
</dbReference>
<keyword evidence="7 11" id="KW-0472">Membrane</keyword>
<comment type="subcellular location">
    <subcellularLocation>
        <location evidence="1">Membrane</location>
        <topology evidence="1">Multi-pass membrane protein</topology>
    </subcellularLocation>
</comment>
<evidence type="ECO:0000256" key="8">
    <source>
        <dbReference type="ARBA" id="ARBA00034651"/>
    </source>
</evidence>
<dbReference type="GO" id="GO:0015250">
    <property type="term" value="F:water channel activity"/>
    <property type="evidence" value="ECO:0007669"/>
    <property type="project" value="TreeGrafter"/>
</dbReference>
<dbReference type="InParanoid" id="A0A067M2W4"/>
<evidence type="ECO:0000256" key="5">
    <source>
        <dbReference type="ARBA" id="ARBA00022737"/>
    </source>
</evidence>
<feature type="transmembrane region" description="Helical" evidence="11">
    <location>
        <begin position="152"/>
        <end position="178"/>
    </location>
</feature>
<dbReference type="InterPro" id="IPR050363">
    <property type="entry name" value="MIP/Aquaporin"/>
</dbReference>
<proteinExistence type="inferred from homology"/>
<protein>
    <recommendedName>
        <fullName evidence="14">Aquaporin</fullName>
    </recommendedName>
</protein>
<dbReference type="InterPro" id="IPR023271">
    <property type="entry name" value="Aquaporin-like"/>
</dbReference>
<dbReference type="InterPro" id="IPR000425">
    <property type="entry name" value="MIP"/>
</dbReference>
<dbReference type="HOGENOM" id="CLU_909090_0_0_1"/>
<feature type="transmembrane region" description="Helical" evidence="11">
    <location>
        <begin position="39"/>
        <end position="62"/>
    </location>
</feature>
<evidence type="ECO:0000256" key="9">
    <source>
        <dbReference type="RuleBase" id="RU000477"/>
    </source>
</evidence>
<evidence type="ECO:0000256" key="1">
    <source>
        <dbReference type="ARBA" id="ARBA00004141"/>
    </source>
</evidence>
<dbReference type="Pfam" id="PF00230">
    <property type="entry name" value="MIP"/>
    <property type="match status" value="1"/>
</dbReference>
<evidence type="ECO:0000256" key="10">
    <source>
        <dbReference type="SAM" id="MobiDB-lite"/>
    </source>
</evidence>
<feature type="transmembrane region" description="Helical" evidence="11">
    <location>
        <begin position="68"/>
        <end position="91"/>
    </location>
</feature>
<evidence type="ECO:0000256" key="3">
    <source>
        <dbReference type="ARBA" id="ARBA00022448"/>
    </source>
</evidence>
<evidence type="ECO:0000313" key="13">
    <source>
        <dbReference type="Proteomes" id="UP000027195"/>
    </source>
</evidence>
<dbReference type="SUPFAM" id="SSF81338">
    <property type="entry name" value="Aquaporin-like"/>
    <property type="match status" value="1"/>
</dbReference>
<organism evidence="12 13">
    <name type="scientific">Botryobasidium botryosum (strain FD-172 SS1)</name>
    <dbReference type="NCBI Taxonomy" id="930990"/>
    <lineage>
        <taxon>Eukaryota</taxon>
        <taxon>Fungi</taxon>
        <taxon>Dikarya</taxon>
        <taxon>Basidiomycota</taxon>
        <taxon>Agaricomycotina</taxon>
        <taxon>Agaricomycetes</taxon>
        <taxon>Cantharellales</taxon>
        <taxon>Botryobasidiaceae</taxon>
        <taxon>Botryobasidium</taxon>
    </lineage>
</organism>
<gene>
    <name evidence="12" type="ORF">BOTBODRAFT_68824</name>
</gene>
<sequence>MKNLSDAYHPKSEEMPASTANKEGPCLLRKIWALRTTHWAEFLSTFTTTLACIVGGCQAGLLGGDDEFFVTVAVVGSMIGFCMAILSGGYGNPALTLGMASAGRISHNKVPVYLAMQFAGAFLAATAGYIYYSPAVDVYERGAGIRTVPGSATFFTTIYVPDILPFGLISFPIINHIFIQTMLVLAQSLLISRVSLPFPAIALPLYFFVPNVVCRMSMNPARDLASCLVLHLAGYGSQVWTQGSLFYWPVTVIGTTVAAAIGAGRVPLEGTVEGDLENQSQTHTPQFK</sequence>
<dbReference type="PANTHER" id="PTHR43829:SF9">
    <property type="entry name" value="AQUAPORIN-9"/>
    <property type="match status" value="1"/>
</dbReference>
<dbReference type="Proteomes" id="UP000027195">
    <property type="component" value="Unassembled WGS sequence"/>
</dbReference>
<dbReference type="Gene3D" id="1.20.1080.10">
    <property type="entry name" value="Glycerol uptake facilitator protein"/>
    <property type="match status" value="1"/>
</dbReference>
<comment type="similarity">
    <text evidence="2 9">Belongs to the MIP/aquaporin (TC 1.A.8) family.</text>
</comment>
<evidence type="ECO:0000256" key="7">
    <source>
        <dbReference type="ARBA" id="ARBA00023136"/>
    </source>
</evidence>
<dbReference type="OrthoDB" id="3222at2759"/>
<dbReference type="PANTHER" id="PTHR43829">
    <property type="entry name" value="AQUAPORIN OR AQUAGLYCEROPORIN RELATED"/>
    <property type="match status" value="1"/>
</dbReference>
<evidence type="ECO:0000256" key="11">
    <source>
        <dbReference type="SAM" id="Phobius"/>
    </source>
</evidence>
<feature type="transmembrane region" description="Helical" evidence="11">
    <location>
        <begin position="112"/>
        <end position="132"/>
    </location>
</feature>
<feature type="region of interest" description="Disordered" evidence="10">
    <location>
        <begin position="1"/>
        <end position="20"/>
    </location>
</feature>
<dbReference type="GO" id="GO:0005886">
    <property type="term" value="C:plasma membrane"/>
    <property type="evidence" value="ECO:0007669"/>
    <property type="project" value="TreeGrafter"/>
</dbReference>
<dbReference type="EMBL" id="KL198071">
    <property type="protein sequence ID" value="KDQ10118.1"/>
    <property type="molecule type" value="Genomic_DNA"/>
</dbReference>
<dbReference type="STRING" id="930990.A0A067M2W4"/>
<evidence type="ECO:0000256" key="2">
    <source>
        <dbReference type="ARBA" id="ARBA00006175"/>
    </source>
</evidence>
<evidence type="ECO:0000313" key="12">
    <source>
        <dbReference type="EMBL" id="KDQ10118.1"/>
    </source>
</evidence>
<evidence type="ECO:0000256" key="6">
    <source>
        <dbReference type="ARBA" id="ARBA00022989"/>
    </source>
</evidence>
<dbReference type="AlphaFoldDB" id="A0A067M2W4"/>
<keyword evidence="6 11" id="KW-1133">Transmembrane helix</keyword>
<feature type="transmembrane region" description="Helical" evidence="11">
    <location>
        <begin position="190"/>
        <end position="209"/>
    </location>
</feature>
<keyword evidence="5" id="KW-0677">Repeat</keyword>
<dbReference type="PRINTS" id="PR00783">
    <property type="entry name" value="MINTRINSICP"/>
</dbReference>
<reference evidence="13" key="1">
    <citation type="journal article" date="2014" name="Proc. Natl. Acad. Sci. U.S.A.">
        <title>Extensive sampling of basidiomycete genomes demonstrates inadequacy of the white-rot/brown-rot paradigm for wood decay fungi.</title>
        <authorList>
            <person name="Riley R."/>
            <person name="Salamov A.A."/>
            <person name="Brown D.W."/>
            <person name="Nagy L.G."/>
            <person name="Floudas D."/>
            <person name="Held B.W."/>
            <person name="Levasseur A."/>
            <person name="Lombard V."/>
            <person name="Morin E."/>
            <person name="Otillar R."/>
            <person name="Lindquist E.A."/>
            <person name="Sun H."/>
            <person name="LaButti K.M."/>
            <person name="Schmutz J."/>
            <person name="Jabbour D."/>
            <person name="Luo H."/>
            <person name="Baker S.E."/>
            <person name="Pisabarro A.G."/>
            <person name="Walton J.D."/>
            <person name="Blanchette R.A."/>
            <person name="Henrissat B."/>
            <person name="Martin F."/>
            <person name="Cullen D."/>
            <person name="Hibbett D.S."/>
            <person name="Grigoriev I.V."/>
        </authorList>
    </citation>
    <scope>NUCLEOTIDE SEQUENCE [LARGE SCALE GENOMIC DNA]</scope>
    <source>
        <strain evidence="13">FD-172 SS1</strain>
    </source>
</reference>
<keyword evidence="13" id="KW-1185">Reference proteome</keyword>
<name>A0A067M2W4_BOTB1</name>
<evidence type="ECO:0008006" key="14">
    <source>
        <dbReference type="Google" id="ProtNLM"/>
    </source>
</evidence>
<comment type="catalytic activity">
    <reaction evidence="8">
        <text>H2O(in) = H2O(out)</text>
        <dbReference type="Rhea" id="RHEA:29667"/>
        <dbReference type="ChEBI" id="CHEBI:15377"/>
    </reaction>
</comment>
<evidence type="ECO:0000256" key="4">
    <source>
        <dbReference type="ARBA" id="ARBA00022692"/>
    </source>
</evidence>
<keyword evidence="4 9" id="KW-0812">Transmembrane</keyword>